<dbReference type="EMBL" id="JACJRF010000076">
    <property type="protein sequence ID" value="MBD2347150.1"/>
    <property type="molecule type" value="Genomic_DNA"/>
</dbReference>
<accession>A0ABR8CXH2</accession>
<reference evidence="5 6" key="1">
    <citation type="journal article" date="2020" name="ISME J.">
        <title>Comparative genomics reveals insights into cyanobacterial evolution and habitat adaptation.</title>
        <authorList>
            <person name="Chen M.Y."/>
            <person name="Teng W.K."/>
            <person name="Zhao L."/>
            <person name="Hu C.X."/>
            <person name="Zhou Y.K."/>
            <person name="Han B.P."/>
            <person name="Song L.R."/>
            <person name="Shu W.S."/>
        </authorList>
    </citation>
    <scope>NUCLEOTIDE SEQUENCE [LARGE SCALE GENOMIC DNA]</scope>
    <source>
        <strain evidence="5 6">FACHB-260</strain>
    </source>
</reference>
<dbReference type="PROSITE" id="PS50983">
    <property type="entry name" value="FE_B12_PBP"/>
    <property type="match status" value="1"/>
</dbReference>
<comment type="similarity">
    <text evidence="1">Belongs to the bacterial solute-binding protein 8 family.</text>
</comment>
<name>A0ABR8CXH2_9NOST</name>
<evidence type="ECO:0000313" key="5">
    <source>
        <dbReference type="EMBL" id="MBD2347150.1"/>
    </source>
</evidence>
<feature type="domain" description="Fe/B12 periplasmic-binding" evidence="4">
    <location>
        <begin position="54"/>
        <end position="307"/>
    </location>
</feature>
<keyword evidence="2 3" id="KW-0732">Signal</keyword>
<evidence type="ECO:0000256" key="2">
    <source>
        <dbReference type="ARBA" id="ARBA00022729"/>
    </source>
</evidence>
<dbReference type="InterPro" id="IPR054828">
    <property type="entry name" value="Vit_B12_bind_prot"/>
</dbReference>
<dbReference type="RefSeq" id="WP_190409556.1">
    <property type="nucleotide sequence ID" value="NZ_JACJRF010000076.1"/>
</dbReference>
<dbReference type="PROSITE" id="PS51257">
    <property type="entry name" value="PROKAR_LIPOPROTEIN"/>
    <property type="match status" value="1"/>
</dbReference>
<dbReference type="Proteomes" id="UP000607281">
    <property type="component" value="Unassembled WGS sequence"/>
</dbReference>
<evidence type="ECO:0000313" key="6">
    <source>
        <dbReference type="Proteomes" id="UP000607281"/>
    </source>
</evidence>
<dbReference type="Pfam" id="PF01497">
    <property type="entry name" value="Peripla_BP_2"/>
    <property type="match status" value="1"/>
</dbReference>
<evidence type="ECO:0000256" key="3">
    <source>
        <dbReference type="SAM" id="SignalP"/>
    </source>
</evidence>
<evidence type="ECO:0000259" key="4">
    <source>
        <dbReference type="PROSITE" id="PS50983"/>
    </source>
</evidence>
<keyword evidence="6" id="KW-1185">Reference proteome</keyword>
<comment type="caution">
    <text evidence="5">The sequence shown here is derived from an EMBL/GenBank/DDBJ whole genome shotgun (WGS) entry which is preliminary data.</text>
</comment>
<dbReference type="Gene3D" id="3.40.50.1980">
    <property type="entry name" value="Nitrogenase molybdenum iron protein domain"/>
    <property type="match status" value="2"/>
</dbReference>
<sequence>MLHRWILSIFAILLSIILTACNTNNTQQPQAQSTQNIATSNTSSQELPKVSAKRVVTLSSLTTDIISQLDQTKLVGISGSTLFKNDPRFHDIPRVSEGQSPPNLEKILALKPDLVIGAEGFSNQPIQQIQQLGISTLLTQVNRWKSLEDVTKELAQLIDVNPQSLLERYQSFLPEEPRTNTSTLVLVSSQPILAPNKNSWAGDLLEKFQVKNLAAELQGQSPISGYVTLSAEKVLEANPEVIILITPPQGGSETAILESFKKEGFWQKLRATQNNRIYVFDYYGLINPGSIDAIKKTCEQLKQNLLS</sequence>
<proteinExistence type="inferred from homology"/>
<dbReference type="PANTHER" id="PTHR30535:SF36">
    <property type="entry name" value="HIGH-AFFINITY HEME UPTAKE SYSTEM PROTEIN ISDE"/>
    <property type="match status" value="1"/>
</dbReference>
<dbReference type="PANTHER" id="PTHR30535">
    <property type="entry name" value="VITAMIN B12-BINDING PROTEIN"/>
    <property type="match status" value="1"/>
</dbReference>
<gene>
    <name evidence="5" type="ORF">H6G18_23905</name>
</gene>
<feature type="signal peptide" evidence="3">
    <location>
        <begin position="1"/>
        <end position="20"/>
    </location>
</feature>
<dbReference type="InterPro" id="IPR050902">
    <property type="entry name" value="ABC_Transporter_SBP"/>
</dbReference>
<dbReference type="NCBIfam" id="NF038402">
    <property type="entry name" value="TroA_like"/>
    <property type="match status" value="1"/>
</dbReference>
<feature type="chain" id="PRO_5045598260" evidence="3">
    <location>
        <begin position="21"/>
        <end position="307"/>
    </location>
</feature>
<evidence type="ECO:0000256" key="1">
    <source>
        <dbReference type="ARBA" id="ARBA00008814"/>
    </source>
</evidence>
<organism evidence="5 6">
    <name type="scientific">Anabaena subtropica FACHB-260</name>
    <dbReference type="NCBI Taxonomy" id="2692884"/>
    <lineage>
        <taxon>Bacteria</taxon>
        <taxon>Bacillati</taxon>
        <taxon>Cyanobacteriota</taxon>
        <taxon>Cyanophyceae</taxon>
        <taxon>Nostocales</taxon>
        <taxon>Nostocaceae</taxon>
        <taxon>Anabaena</taxon>
    </lineage>
</organism>
<dbReference type="SUPFAM" id="SSF53807">
    <property type="entry name" value="Helical backbone' metal receptor"/>
    <property type="match status" value="1"/>
</dbReference>
<dbReference type="InterPro" id="IPR002491">
    <property type="entry name" value="ABC_transptr_periplasmic_BD"/>
</dbReference>
<protein>
    <submittedName>
        <fullName evidence="5">ABC transporter substrate-binding protein</fullName>
    </submittedName>
</protein>